<evidence type="ECO:0000313" key="2">
    <source>
        <dbReference type="EMBL" id="KAF9460684.1"/>
    </source>
</evidence>
<protein>
    <submittedName>
        <fullName evidence="2">Uncharacterized protein</fullName>
    </submittedName>
</protein>
<feature type="transmembrane region" description="Helical" evidence="1">
    <location>
        <begin position="74"/>
        <end position="96"/>
    </location>
</feature>
<feature type="transmembrane region" description="Helical" evidence="1">
    <location>
        <begin position="108"/>
        <end position="129"/>
    </location>
</feature>
<evidence type="ECO:0000313" key="3">
    <source>
        <dbReference type="Proteomes" id="UP000807353"/>
    </source>
</evidence>
<dbReference type="AlphaFoldDB" id="A0A9P5Y0Z3"/>
<dbReference type="EMBL" id="MU150295">
    <property type="protein sequence ID" value="KAF9460684.1"/>
    <property type="molecule type" value="Genomic_DNA"/>
</dbReference>
<feature type="transmembrane region" description="Helical" evidence="1">
    <location>
        <begin position="223"/>
        <end position="245"/>
    </location>
</feature>
<dbReference type="Proteomes" id="UP000807353">
    <property type="component" value="Unassembled WGS sequence"/>
</dbReference>
<evidence type="ECO:0000256" key="1">
    <source>
        <dbReference type="SAM" id="Phobius"/>
    </source>
</evidence>
<keyword evidence="1" id="KW-0472">Membrane</keyword>
<organism evidence="2 3">
    <name type="scientific">Collybia nuda</name>
    <dbReference type="NCBI Taxonomy" id="64659"/>
    <lineage>
        <taxon>Eukaryota</taxon>
        <taxon>Fungi</taxon>
        <taxon>Dikarya</taxon>
        <taxon>Basidiomycota</taxon>
        <taxon>Agaricomycotina</taxon>
        <taxon>Agaricomycetes</taxon>
        <taxon>Agaricomycetidae</taxon>
        <taxon>Agaricales</taxon>
        <taxon>Tricholomatineae</taxon>
        <taxon>Clitocybaceae</taxon>
        <taxon>Collybia</taxon>
    </lineage>
</organism>
<reference evidence="2" key="1">
    <citation type="submission" date="2020-11" db="EMBL/GenBank/DDBJ databases">
        <authorList>
            <consortium name="DOE Joint Genome Institute"/>
            <person name="Ahrendt S."/>
            <person name="Riley R."/>
            <person name="Andreopoulos W."/>
            <person name="Labutti K."/>
            <person name="Pangilinan J."/>
            <person name="Ruiz-Duenas F.J."/>
            <person name="Barrasa J.M."/>
            <person name="Sanchez-Garcia M."/>
            <person name="Camarero S."/>
            <person name="Miyauchi S."/>
            <person name="Serrano A."/>
            <person name="Linde D."/>
            <person name="Babiker R."/>
            <person name="Drula E."/>
            <person name="Ayuso-Fernandez I."/>
            <person name="Pacheco R."/>
            <person name="Padilla G."/>
            <person name="Ferreira P."/>
            <person name="Barriuso J."/>
            <person name="Kellner H."/>
            <person name="Castanera R."/>
            <person name="Alfaro M."/>
            <person name="Ramirez L."/>
            <person name="Pisabarro A.G."/>
            <person name="Kuo A."/>
            <person name="Tritt A."/>
            <person name="Lipzen A."/>
            <person name="He G."/>
            <person name="Yan M."/>
            <person name="Ng V."/>
            <person name="Cullen D."/>
            <person name="Martin F."/>
            <person name="Rosso M.-N."/>
            <person name="Henrissat B."/>
            <person name="Hibbett D."/>
            <person name="Martinez A.T."/>
            <person name="Grigoriev I.V."/>
        </authorList>
    </citation>
    <scope>NUCLEOTIDE SEQUENCE</scope>
    <source>
        <strain evidence="2">CBS 247.69</strain>
    </source>
</reference>
<proteinExistence type="predicted"/>
<accession>A0A9P5Y0Z3</accession>
<dbReference type="OrthoDB" id="3357408at2759"/>
<gene>
    <name evidence="2" type="ORF">BDZ94DRAFT_1169252</name>
</gene>
<keyword evidence="1" id="KW-1133">Transmembrane helix</keyword>
<keyword evidence="3" id="KW-1185">Reference proteome</keyword>
<comment type="caution">
    <text evidence="2">The sequence shown here is derived from an EMBL/GenBank/DDBJ whole genome shotgun (WGS) entry which is preliminary data.</text>
</comment>
<keyword evidence="1" id="KW-0812">Transmembrane</keyword>
<feature type="transmembrane region" description="Helical" evidence="1">
    <location>
        <begin position="141"/>
        <end position="167"/>
    </location>
</feature>
<feature type="transmembrane region" description="Helical" evidence="1">
    <location>
        <begin position="29"/>
        <end position="54"/>
    </location>
</feature>
<feature type="non-terminal residue" evidence="2">
    <location>
        <position position="1"/>
    </location>
</feature>
<sequence length="292" mass="32378">GIYLISFFYCIHGLLWSNGKLKDRRKLNYPMLIAAIWLFVFSVLDLAFGFQINIAAFFGPKGDPIAYFSEASNWINVMKLVTYVAQTFMADCILLYRCWIIYSRNWKVIFVPALMWIAETVCGSIAASIETTLDHSLITSNILAPFMLSLMSLTLATNFLVTSLMVFRIRSIQTSVNQLVSSGGYTNPTLKNVILILVESGAIYTAAVLILLCTYATGNNAIYLVSDCLVQIIGIVFNLILIRVARGTAVQPMNEAIQTALQFRRHALDTEISGSGIYVTNMTSTLDGISSK</sequence>
<name>A0A9P5Y0Z3_9AGAR</name>
<feature type="transmembrane region" description="Helical" evidence="1">
    <location>
        <begin position="193"/>
        <end position="217"/>
    </location>
</feature>